<keyword evidence="4" id="KW-1185">Reference proteome</keyword>
<dbReference type="EMBL" id="CP014229">
    <property type="protein sequence ID" value="AMD91508.1"/>
    <property type="molecule type" value="Genomic_DNA"/>
</dbReference>
<proteinExistence type="inferred from homology"/>
<dbReference type="Proteomes" id="UP000069241">
    <property type="component" value="Chromosome"/>
</dbReference>
<dbReference type="PANTHER" id="PTHR30203">
    <property type="entry name" value="OUTER MEMBRANE CATION EFFLUX PROTEIN"/>
    <property type="match status" value="1"/>
</dbReference>
<dbReference type="Gene3D" id="2.20.200.10">
    <property type="entry name" value="Outer membrane efflux proteins (OEP)"/>
    <property type="match status" value="1"/>
</dbReference>
<comment type="similarity">
    <text evidence="1">Belongs to the outer membrane factor (OMF) (TC 1.B.17) family.</text>
</comment>
<sequence length="475" mass="52586">MAKRCMFRCVPVLLLALVPAGLLSACAAKERSGAEIMSAVVSERQTAARYNLNTEWWRGYGLAALDRTVELALERNTDLAASAVAVNRAQYEARLITSDLLPGFSAGGSASVSRNLKPGHHLEDGKTWRESWQGEAAMSYELDLWRRLRDAYDAKAWEYRASVEDLAGARLALVNSVVSAWFRLMYTEQSITLVERNTETYRRILEIARARYREGKATVVEPLQAEQSLLNAGNILTELRTQRAETLETLRNLCNMRPGETPPPPDGADIMTVAAVPVDLNVPIAALAARPDIHAAQARLEGAFKNLEADRAAWFPRLTVGSTLNLSSDTAGRFFNVPLLTGLASLSLPFLDWNTLRWNVKISEADFESARLSLVQSLTTALNEVDTACASYVLARQTLEQTQQVHERDRRIAAYYGTRHAQGRESLKDYLEALATADNSALSVLSARYTLLTWENGIYKAMGGRYEPKQQGSAD</sequence>
<evidence type="ECO:0000313" key="3">
    <source>
        <dbReference type="EMBL" id="AMD91508.1"/>
    </source>
</evidence>
<feature type="chain" id="PRO_5007067550" evidence="2">
    <location>
        <begin position="28"/>
        <end position="475"/>
    </location>
</feature>
<accession>A0A0X8JMK5</accession>
<name>A0A0X8JMK5_9BACT</name>
<evidence type="ECO:0000313" key="4">
    <source>
        <dbReference type="Proteomes" id="UP000069241"/>
    </source>
</evidence>
<dbReference type="STRING" id="44742.AXF13_05080"/>
<dbReference type="InterPro" id="IPR003423">
    <property type="entry name" value="OMP_efflux"/>
</dbReference>
<dbReference type="AlphaFoldDB" id="A0A0X8JMK5"/>
<dbReference type="PANTHER" id="PTHR30203:SF32">
    <property type="entry name" value="CATION EFFLUX SYSTEM PROTEIN CUSC"/>
    <property type="match status" value="1"/>
</dbReference>
<gene>
    <name evidence="3" type="ORF">AXF13_05080</name>
</gene>
<dbReference type="PROSITE" id="PS51257">
    <property type="entry name" value="PROKAR_LIPOPROTEIN"/>
    <property type="match status" value="1"/>
</dbReference>
<dbReference type="GO" id="GO:0015562">
    <property type="term" value="F:efflux transmembrane transporter activity"/>
    <property type="evidence" value="ECO:0007669"/>
    <property type="project" value="InterPro"/>
</dbReference>
<dbReference type="Pfam" id="PF02321">
    <property type="entry name" value="OEP"/>
    <property type="match status" value="2"/>
</dbReference>
<organism evidence="3 4">
    <name type="scientific">Desulfovibrio fairfieldensis</name>
    <dbReference type="NCBI Taxonomy" id="44742"/>
    <lineage>
        <taxon>Bacteria</taxon>
        <taxon>Pseudomonadati</taxon>
        <taxon>Thermodesulfobacteriota</taxon>
        <taxon>Desulfovibrionia</taxon>
        <taxon>Desulfovibrionales</taxon>
        <taxon>Desulfovibrionaceae</taxon>
        <taxon>Desulfovibrio</taxon>
    </lineage>
</organism>
<feature type="signal peptide" evidence="2">
    <location>
        <begin position="1"/>
        <end position="27"/>
    </location>
</feature>
<reference evidence="4" key="1">
    <citation type="submission" date="2016-02" db="EMBL/GenBank/DDBJ databases">
        <authorList>
            <person name="Holder M.E."/>
            <person name="Ajami N.J."/>
            <person name="Petrosino J.F."/>
        </authorList>
    </citation>
    <scope>NUCLEOTIDE SEQUENCE [LARGE SCALE GENOMIC DNA]</scope>
    <source>
        <strain evidence="4">CCUG 45958</strain>
    </source>
</reference>
<dbReference type="RefSeq" id="WP_062254727.1">
    <property type="nucleotide sequence ID" value="NZ_CP014229.1"/>
</dbReference>
<evidence type="ECO:0000256" key="2">
    <source>
        <dbReference type="SAM" id="SignalP"/>
    </source>
</evidence>
<dbReference type="SUPFAM" id="SSF56954">
    <property type="entry name" value="Outer membrane efflux proteins (OEP)"/>
    <property type="match status" value="1"/>
</dbReference>
<dbReference type="InterPro" id="IPR010131">
    <property type="entry name" value="MdtP/NodT-like"/>
</dbReference>
<protein>
    <submittedName>
        <fullName evidence="3">Transporter</fullName>
    </submittedName>
</protein>
<dbReference type="Gene3D" id="1.20.1600.10">
    <property type="entry name" value="Outer membrane efflux proteins (OEP)"/>
    <property type="match status" value="1"/>
</dbReference>
<keyword evidence="2" id="KW-0732">Signal</keyword>
<evidence type="ECO:0000256" key="1">
    <source>
        <dbReference type="ARBA" id="ARBA00007613"/>
    </source>
</evidence>
<dbReference type="KEGG" id="dfi:AXF13_05080"/>